<dbReference type="Proteomes" id="UP000306985">
    <property type="component" value="Unassembled WGS sequence"/>
</dbReference>
<dbReference type="NCBIfam" id="TIGR03567">
    <property type="entry name" value="FMN_reduc_SsuE"/>
    <property type="match status" value="1"/>
</dbReference>
<proteinExistence type="predicted"/>
<feature type="domain" description="N-acetyltransferase" evidence="4">
    <location>
        <begin position="210"/>
        <end position="360"/>
    </location>
</feature>
<dbReference type="InterPro" id="IPR000182">
    <property type="entry name" value="GNAT_dom"/>
</dbReference>
<evidence type="ECO:0000313" key="6">
    <source>
        <dbReference type="Proteomes" id="UP000306985"/>
    </source>
</evidence>
<evidence type="ECO:0000313" key="5">
    <source>
        <dbReference type="EMBL" id="TKV60843.1"/>
    </source>
</evidence>
<name>A0A4U6QK66_9ACTN</name>
<dbReference type="PANTHER" id="PTHR43408:SF1">
    <property type="entry name" value="FMN REDUCTASE (NADPH)"/>
    <property type="match status" value="1"/>
</dbReference>
<dbReference type="PANTHER" id="PTHR43408">
    <property type="entry name" value="FMN REDUCTASE (NADPH)"/>
    <property type="match status" value="1"/>
</dbReference>
<dbReference type="EC" id="1.5.1.38" evidence="5"/>
<keyword evidence="1" id="KW-0285">Flavoprotein</keyword>
<keyword evidence="3 5" id="KW-0560">Oxidoreductase</keyword>
<evidence type="ECO:0000256" key="1">
    <source>
        <dbReference type="ARBA" id="ARBA00022630"/>
    </source>
</evidence>
<dbReference type="AlphaFoldDB" id="A0A4U6QK66"/>
<dbReference type="GO" id="GO:0052873">
    <property type="term" value="F:FMN reductase (NADPH) activity"/>
    <property type="evidence" value="ECO:0007669"/>
    <property type="project" value="UniProtKB-EC"/>
</dbReference>
<comment type="caution">
    <text evidence="5">The sequence shown here is derived from an EMBL/GenBank/DDBJ whole genome shotgun (WGS) entry which is preliminary data.</text>
</comment>
<accession>A0A4U6QK66</accession>
<dbReference type="PROSITE" id="PS51186">
    <property type="entry name" value="GNAT"/>
    <property type="match status" value="1"/>
</dbReference>
<dbReference type="Gene3D" id="3.40.630.30">
    <property type="match status" value="1"/>
</dbReference>
<evidence type="ECO:0000259" key="4">
    <source>
        <dbReference type="PROSITE" id="PS51186"/>
    </source>
</evidence>
<dbReference type="Pfam" id="PF00583">
    <property type="entry name" value="Acetyltransf_1"/>
    <property type="match status" value="1"/>
</dbReference>
<reference evidence="5 6" key="1">
    <citation type="submission" date="2019-05" db="EMBL/GenBank/DDBJ databases">
        <title>Nakamurella sp. N5BH11, whole genome shotgun sequence.</title>
        <authorList>
            <person name="Tuo L."/>
        </authorList>
    </citation>
    <scope>NUCLEOTIDE SEQUENCE [LARGE SCALE GENOMIC DNA]</scope>
    <source>
        <strain evidence="5 6">N5BH11</strain>
    </source>
</reference>
<dbReference type="InterPro" id="IPR020048">
    <property type="entry name" value="NADPH-dep_FMN_reduc_SsuE"/>
</dbReference>
<dbReference type="SUPFAM" id="SSF55729">
    <property type="entry name" value="Acyl-CoA N-acyltransferases (Nat)"/>
    <property type="match status" value="1"/>
</dbReference>
<dbReference type="SUPFAM" id="SSF52218">
    <property type="entry name" value="Flavoproteins"/>
    <property type="match status" value="1"/>
</dbReference>
<keyword evidence="2" id="KW-0288">FMN</keyword>
<dbReference type="GO" id="GO:0016747">
    <property type="term" value="F:acyltransferase activity, transferring groups other than amino-acyl groups"/>
    <property type="evidence" value="ECO:0007669"/>
    <property type="project" value="InterPro"/>
</dbReference>
<protein>
    <submittedName>
        <fullName evidence="5">NADPH-dependent FMN reductase</fullName>
        <ecNumber evidence="5">1.5.1.38</ecNumber>
    </submittedName>
</protein>
<keyword evidence="6" id="KW-1185">Reference proteome</keyword>
<dbReference type="EMBL" id="SZZH01000001">
    <property type="protein sequence ID" value="TKV60843.1"/>
    <property type="molecule type" value="Genomic_DNA"/>
</dbReference>
<evidence type="ECO:0000256" key="2">
    <source>
        <dbReference type="ARBA" id="ARBA00022643"/>
    </source>
</evidence>
<dbReference type="GO" id="GO:0046306">
    <property type="term" value="P:alkanesulfonate catabolic process"/>
    <property type="evidence" value="ECO:0007669"/>
    <property type="project" value="InterPro"/>
</dbReference>
<gene>
    <name evidence="5" type="primary">ssuE</name>
    <name evidence="5" type="ORF">FDO65_04045</name>
</gene>
<organism evidence="5 6">
    <name type="scientific">Nakamurella flava</name>
    <dbReference type="NCBI Taxonomy" id="2576308"/>
    <lineage>
        <taxon>Bacteria</taxon>
        <taxon>Bacillati</taxon>
        <taxon>Actinomycetota</taxon>
        <taxon>Actinomycetes</taxon>
        <taxon>Nakamurellales</taxon>
        <taxon>Nakamurellaceae</taxon>
        <taxon>Nakamurella</taxon>
    </lineage>
</organism>
<evidence type="ECO:0000256" key="3">
    <source>
        <dbReference type="ARBA" id="ARBA00023002"/>
    </source>
</evidence>
<sequence>MARILSISASPQPGSSTFAVLSTVNRRLTGAGHRVDTLRLRDLPPSALLAADVTDPAISVALEQVREADALVVATPIYQASYAGLLKVFLDVVPQFGLRGKAVLPIATGGSTAHVLSVDYALRPVLSVLGASVAPGWFVPSPHVRHWPDGGVLVDAASAGPLAQVVTEFLATLTPPAGGPALAAEVPIRVDRPAGPPVSPVAGSGDLTVLTLDPDDPRLAPLLTDLRVEYGSRYGRDTPNSLLTEVPVSDFRSPHGAFLLLLENGVPVAGGALRRRDADTAEVKRMWTASGHRRRGLGRRVLAELDRTAGSLGYRQLYLTTGPRQPEARALYLAAGFTPLFDVAADPETIGPLPFVKPVRDVPARPVADLAPVTVAVGPGEACERETTLVGCRQGGPDRSRDLAVAQVRRQVHSRLIDQSGPTP</sequence>
<dbReference type="Pfam" id="PF03358">
    <property type="entry name" value="FMN_red"/>
    <property type="match status" value="1"/>
</dbReference>
<dbReference type="OrthoDB" id="70840at2"/>
<dbReference type="InterPro" id="IPR029039">
    <property type="entry name" value="Flavoprotein-like_sf"/>
</dbReference>
<dbReference type="InterPro" id="IPR051814">
    <property type="entry name" value="NAD(P)H-dep_FMN_reductase"/>
</dbReference>
<dbReference type="InterPro" id="IPR016181">
    <property type="entry name" value="Acyl_CoA_acyltransferase"/>
</dbReference>
<dbReference type="Gene3D" id="3.40.50.360">
    <property type="match status" value="1"/>
</dbReference>
<dbReference type="RefSeq" id="WP_137448146.1">
    <property type="nucleotide sequence ID" value="NZ_SZZH01000001.1"/>
</dbReference>
<dbReference type="InterPro" id="IPR005025">
    <property type="entry name" value="FMN_Rdtase-like_dom"/>
</dbReference>